<feature type="region of interest" description="Disordered" evidence="1">
    <location>
        <begin position="160"/>
        <end position="183"/>
    </location>
</feature>
<gene>
    <name evidence="4" type="ORF">SAMN06295964_2975</name>
</gene>
<dbReference type="EMBL" id="LT796768">
    <property type="protein sequence ID" value="SKB09926.1"/>
    <property type="molecule type" value="Genomic_DNA"/>
</dbReference>
<feature type="compositionally biased region" description="Low complexity" evidence="1">
    <location>
        <begin position="160"/>
        <end position="176"/>
    </location>
</feature>
<dbReference type="OrthoDB" id="5149814at2"/>
<evidence type="ECO:0000313" key="4">
    <source>
        <dbReference type="EMBL" id="SKB09926.1"/>
    </source>
</evidence>
<keyword evidence="2" id="KW-0472">Membrane</keyword>
<feature type="transmembrane region" description="Helical" evidence="2">
    <location>
        <begin position="195"/>
        <end position="213"/>
    </location>
</feature>
<keyword evidence="5" id="KW-1185">Reference proteome</keyword>
<accession>A0A1T4Z7L0</accession>
<evidence type="ECO:0000256" key="3">
    <source>
        <dbReference type="SAM" id="SignalP"/>
    </source>
</evidence>
<dbReference type="AlphaFoldDB" id="A0A1T4Z7L0"/>
<feature type="chain" id="PRO_5013069438" description="LPXTG-motif cell wall anchor domain-containing protein" evidence="3">
    <location>
        <begin position="24"/>
        <end position="227"/>
    </location>
</feature>
<reference evidence="5" key="1">
    <citation type="submission" date="2017-02" db="EMBL/GenBank/DDBJ databases">
        <authorList>
            <person name="Varghese N."/>
            <person name="Submissions S."/>
        </authorList>
    </citation>
    <scope>NUCLEOTIDE SEQUENCE [LARGE SCALE GENOMIC DNA]</scope>
    <source>
        <strain evidence="5">9H-4</strain>
    </source>
</reference>
<keyword evidence="2" id="KW-0812">Transmembrane</keyword>
<proteinExistence type="predicted"/>
<protein>
    <recommendedName>
        <fullName evidence="6">LPXTG-motif cell wall anchor domain-containing protein</fullName>
    </recommendedName>
</protein>
<keyword evidence="3" id="KW-0732">Signal</keyword>
<evidence type="ECO:0000256" key="2">
    <source>
        <dbReference type="SAM" id="Phobius"/>
    </source>
</evidence>
<sequence>MRRLLTVALAVGLLLAGVAPATASDEIGLSSDGVNWVDDLTVPLFDADLRWVPGDSRTVTFYVRNQAESDGELTVTVRANDPDGLLTADHVTLRARANGTWFTLRNGEPSDDLTAASIGAGGIVPVDLQATFSPGSSNASQRDASDVTLELRLTGVLDAVDGTGDAPGTDGAPAAGDSDDLTGWLPQTGAPASLLVLWLAVLVTAVGIAFVAAGRRRDELEESETHE</sequence>
<organism evidence="4 5">
    <name type="scientific">Aeromicrobium choanae</name>
    <dbReference type="NCBI Taxonomy" id="1736691"/>
    <lineage>
        <taxon>Bacteria</taxon>
        <taxon>Bacillati</taxon>
        <taxon>Actinomycetota</taxon>
        <taxon>Actinomycetes</taxon>
        <taxon>Propionibacteriales</taxon>
        <taxon>Nocardioidaceae</taxon>
        <taxon>Aeromicrobium</taxon>
    </lineage>
</organism>
<dbReference type="STRING" id="1736691.SAMN06295964_2975"/>
<dbReference type="Proteomes" id="UP000191040">
    <property type="component" value="Chromosome I"/>
</dbReference>
<evidence type="ECO:0000256" key="1">
    <source>
        <dbReference type="SAM" id="MobiDB-lite"/>
    </source>
</evidence>
<feature type="signal peptide" evidence="3">
    <location>
        <begin position="1"/>
        <end position="23"/>
    </location>
</feature>
<evidence type="ECO:0000313" key="5">
    <source>
        <dbReference type="Proteomes" id="UP000191040"/>
    </source>
</evidence>
<evidence type="ECO:0008006" key="6">
    <source>
        <dbReference type="Google" id="ProtNLM"/>
    </source>
</evidence>
<name>A0A1T4Z7L0_9ACTN</name>
<dbReference type="RefSeq" id="WP_078700864.1">
    <property type="nucleotide sequence ID" value="NZ_LT796768.1"/>
</dbReference>
<keyword evidence="2" id="KW-1133">Transmembrane helix</keyword>